<dbReference type="Pfam" id="PF00391">
    <property type="entry name" value="PEP-utilizers"/>
    <property type="match status" value="1"/>
</dbReference>
<evidence type="ECO:0000259" key="3">
    <source>
        <dbReference type="Pfam" id="PF01326"/>
    </source>
</evidence>
<dbReference type="InterPro" id="IPR010121">
    <property type="entry name" value="Pyruvate_phosphate_dikinase"/>
</dbReference>
<dbReference type="GO" id="GO:0005524">
    <property type="term" value="F:ATP binding"/>
    <property type="evidence" value="ECO:0007669"/>
    <property type="project" value="InterPro"/>
</dbReference>
<dbReference type="InterPro" id="IPR018274">
    <property type="entry name" value="PEP_util_AS"/>
</dbReference>
<dbReference type="NCBIfam" id="NF004531">
    <property type="entry name" value="PRK05878.1"/>
    <property type="match status" value="1"/>
</dbReference>
<reference evidence="4 5" key="1">
    <citation type="journal article" date="2019" name="Emerg. Microbes Infect.">
        <title>Comprehensive subspecies identification of 175 nontuberculous mycobacteria species based on 7547 genomic profiles.</title>
        <authorList>
            <person name="Matsumoto Y."/>
            <person name="Kinjo T."/>
            <person name="Motooka D."/>
            <person name="Nabeya D."/>
            <person name="Jung N."/>
            <person name="Uechi K."/>
            <person name="Horii T."/>
            <person name="Iida T."/>
            <person name="Fujita J."/>
            <person name="Nakamura S."/>
        </authorList>
    </citation>
    <scope>NUCLEOTIDE SEQUENCE [LARGE SCALE GENOMIC DNA]</scope>
    <source>
        <strain evidence="4 5">JCM 18538</strain>
    </source>
</reference>
<evidence type="ECO:0000256" key="1">
    <source>
        <dbReference type="SAM" id="MobiDB-lite"/>
    </source>
</evidence>
<evidence type="ECO:0000313" key="5">
    <source>
        <dbReference type="Proteomes" id="UP000467428"/>
    </source>
</evidence>
<organism evidence="4 5">
    <name type="scientific">Mycolicibacterium arabiense</name>
    <dbReference type="NCBI Taxonomy" id="1286181"/>
    <lineage>
        <taxon>Bacteria</taxon>
        <taxon>Bacillati</taxon>
        <taxon>Actinomycetota</taxon>
        <taxon>Actinomycetes</taxon>
        <taxon>Mycobacteriales</taxon>
        <taxon>Mycobacteriaceae</taxon>
        <taxon>Mycolicibacterium</taxon>
    </lineage>
</organism>
<dbReference type="GO" id="GO:0016301">
    <property type="term" value="F:kinase activity"/>
    <property type="evidence" value="ECO:0007669"/>
    <property type="project" value="UniProtKB-KW"/>
</dbReference>
<dbReference type="SUPFAM" id="SSF52009">
    <property type="entry name" value="Phosphohistidine domain"/>
    <property type="match status" value="1"/>
</dbReference>
<feature type="domain" description="Pyruvate phosphate dikinase AMP/ATP-binding" evidence="3">
    <location>
        <begin position="80"/>
        <end position="261"/>
    </location>
</feature>
<dbReference type="InterPro" id="IPR036637">
    <property type="entry name" value="Phosphohistidine_dom_sf"/>
</dbReference>
<dbReference type="Gene3D" id="3.30.1490.20">
    <property type="entry name" value="ATP-grasp fold, A domain"/>
    <property type="match status" value="2"/>
</dbReference>
<feature type="domain" description="PEP-utilising enzyme mobile" evidence="2">
    <location>
        <begin position="387"/>
        <end position="455"/>
    </location>
</feature>
<accession>A0A7I7S0M4</accession>
<name>A0A7I7S0M4_9MYCO</name>
<dbReference type="PANTHER" id="PTHR22931">
    <property type="entry name" value="PHOSPHOENOLPYRUVATE DIKINASE-RELATED"/>
    <property type="match status" value="1"/>
</dbReference>
<dbReference type="SUPFAM" id="SSF56059">
    <property type="entry name" value="Glutathione synthetase ATP-binding domain-like"/>
    <property type="match status" value="1"/>
</dbReference>
<dbReference type="Proteomes" id="UP000467428">
    <property type="component" value="Chromosome"/>
</dbReference>
<keyword evidence="4" id="KW-0418">Kinase</keyword>
<keyword evidence="4" id="KW-0670">Pyruvate</keyword>
<dbReference type="Gene3D" id="3.30.470.20">
    <property type="entry name" value="ATP-grasp fold, B domain"/>
    <property type="match status" value="1"/>
</dbReference>
<dbReference type="Gene3D" id="1.10.189.10">
    <property type="entry name" value="Pyruvate Phosphate Dikinase, domain 2"/>
    <property type="match status" value="1"/>
</dbReference>
<dbReference type="Pfam" id="PF01326">
    <property type="entry name" value="PPDK_N"/>
    <property type="match status" value="1"/>
</dbReference>
<keyword evidence="5" id="KW-1185">Reference proteome</keyword>
<sequence length="536" mass="55975">MALNAQRRGEHGAHDHRVLTLDADSDHPRALVGGKGRALGEIARLGLPVPPAFCLTIAWCRECAVDPHAVLDEAWPDVLDGLKALQERTGATFGGGERPLLVAVRSSGVTSMPGMLETVLDVGIDDAVADALAARYSPGFARDTLDRFRRGYRRAVHVDPPTDPYEQLRGAMAAVLESWTSDRVLAYRTHHRLDEPDRVAVLVQAMVFGNLDAESGTGVLFTRNPATGSPEPFGEWLPTGQGDDVVSGARDCETLDVLARTMPDVHDELLAAGIRLEQHGADVQDVEFTVEAGKLWLLQSRVAQRSARAAVRLALALHDEGVIDEAEVLARVTPAQLRAAMATTLAPETRLAARLLATGLPASPGVASGLACTTSDAAVDASDAGHDVILVRPTTSPDDMAGMVAARGVVTEVGGATSHAAIVARELGLPAVVGCGSGLGAVVDGTMITVDGDSGEVRAGALEPTVWSAADTPELHRLDDIARRVSPLRVHADGDHPALDASEDAVAAALASGLVDARSPEPLVATLVAARLGLAT</sequence>
<feature type="region of interest" description="Disordered" evidence="1">
    <location>
        <begin position="1"/>
        <end position="20"/>
    </location>
</feature>
<dbReference type="RefSeq" id="WP_163919753.1">
    <property type="nucleotide sequence ID" value="NZ_AP022593.1"/>
</dbReference>
<keyword evidence="4" id="KW-0808">Transferase</keyword>
<dbReference type="InterPro" id="IPR013815">
    <property type="entry name" value="ATP_grasp_subdomain_1"/>
</dbReference>
<dbReference type="KEGG" id="marz:MARA_37210"/>
<dbReference type="EMBL" id="AP022593">
    <property type="protein sequence ID" value="BBY50253.1"/>
    <property type="molecule type" value="Genomic_DNA"/>
</dbReference>
<evidence type="ECO:0000313" key="4">
    <source>
        <dbReference type="EMBL" id="BBY50253.1"/>
    </source>
</evidence>
<gene>
    <name evidence="4" type="primary">ppdK</name>
    <name evidence="4" type="ORF">MARA_37210</name>
</gene>
<dbReference type="PANTHER" id="PTHR22931:SF9">
    <property type="entry name" value="PYRUVATE, PHOSPHATE DIKINASE 1, CHLOROPLASTIC"/>
    <property type="match status" value="1"/>
</dbReference>
<dbReference type="PROSITE" id="PS00370">
    <property type="entry name" value="PEP_ENZYMES_PHOS_SITE"/>
    <property type="match status" value="1"/>
</dbReference>
<dbReference type="InterPro" id="IPR008279">
    <property type="entry name" value="PEP-util_enz_mobile_dom"/>
</dbReference>
<dbReference type="Gene3D" id="1.20.80.30">
    <property type="match status" value="1"/>
</dbReference>
<proteinExistence type="predicted"/>
<dbReference type="Gene3D" id="3.50.30.10">
    <property type="entry name" value="Phosphohistidine domain"/>
    <property type="match status" value="1"/>
</dbReference>
<geneLocation type="plasmid" evidence="5">
    <name>pjcm18538 dna</name>
</geneLocation>
<evidence type="ECO:0000259" key="2">
    <source>
        <dbReference type="Pfam" id="PF00391"/>
    </source>
</evidence>
<dbReference type="AlphaFoldDB" id="A0A7I7S0M4"/>
<dbReference type="InterPro" id="IPR002192">
    <property type="entry name" value="PPDK_AMP/ATP-bd"/>
</dbReference>
<dbReference type="GO" id="GO:0050242">
    <property type="term" value="F:pyruvate, phosphate dikinase activity"/>
    <property type="evidence" value="ECO:0007669"/>
    <property type="project" value="InterPro"/>
</dbReference>
<protein>
    <submittedName>
        <fullName evidence="4">Pyruvate, phosphate dikinase</fullName>
    </submittedName>
</protein>
<feature type="compositionally biased region" description="Basic and acidic residues" evidence="1">
    <location>
        <begin position="7"/>
        <end position="20"/>
    </location>
</feature>